<dbReference type="PANTHER" id="PTHR43297:SF2">
    <property type="entry name" value="DIPEPTIDE TRANSPORT ATP-BINDING PROTEIN DPPD"/>
    <property type="match status" value="1"/>
</dbReference>
<evidence type="ECO:0000313" key="9">
    <source>
        <dbReference type="EMBL" id="PZW39386.1"/>
    </source>
</evidence>
<dbReference type="InterPro" id="IPR003593">
    <property type="entry name" value="AAA+_ATPase"/>
</dbReference>
<dbReference type="SMART" id="SM00382">
    <property type="entry name" value="AAA"/>
    <property type="match status" value="1"/>
</dbReference>
<keyword evidence="3" id="KW-0813">Transport</keyword>
<comment type="subcellular location">
    <subcellularLocation>
        <location evidence="1">Cell inner membrane</location>
        <topology evidence="1">Peripheral membrane protein</topology>
    </subcellularLocation>
</comment>
<organism evidence="9 10">
    <name type="scientific">Humitalea rosea</name>
    <dbReference type="NCBI Taxonomy" id="990373"/>
    <lineage>
        <taxon>Bacteria</taxon>
        <taxon>Pseudomonadati</taxon>
        <taxon>Pseudomonadota</taxon>
        <taxon>Alphaproteobacteria</taxon>
        <taxon>Acetobacterales</taxon>
        <taxon>Roseomonadaceae</taxon>
        <taxon>Humitalea</taxon>
    </lineage>
</organism>
<keyword evidence="4" id="KW-1003">Cell membrane</keyword>
<dbReference type="GO" id="GO:0055085">
    <property type="term" value="P:transmembrane transport"/>
    <property type="evidence" value="ECO:0007669"/>
    <property type="project" value="UniProtKB-ARBA"/>
</dbReference>
<comment type="caution">
    <text evidence="9">The sequence shown here is derived from an EMBL/GenBank/DDBJ whole genome shotgun (WGS) entry which is preliminary data.</text>
</comment>
<evidence type="ECO:0000256" key="6">
    <source>
        <dbReference type="ARBA" id="ARBA00022840"/>
    </source>
</evidence>
<reference evidence="9 10" key="1">
    <citation type="submission" date="2018-06" db="EMBL/GenBank/DDBJ databases">
        <title>Genomic Encyclopedia of Archaeal and Bacterial Type Strains, Phase II (KMG-II): from individual species to whole genera.</title>
        <authorList>
            <person name="Goeker M."/>
        </authorList>
    </citation>
    <scope>NUCLEOTIDE SEQUENCE [LARGE SCALE GENOMIC DNA]</scope>
    <source>
        <strain evidence="9 10">DSM 24525</strain>
    </source>
</reference>
<dbReference type="Gene3D" id="3.40.50.300">
    <property type="entry name" value="P-loop containing nucleotide triphosphate hydrolases"/>
    <property type="match status" value="1"/>
</dbReference>
<dbReference type="PANTHER" id="PTHR43297">
    <property type="entry name" value="OLIGOPEPTIDE TRANSPORT ATP-BINDING PROTEIN APPD"/>
    <property type="match status" value="1"/>
</dbReference>
<dbReference type="InterPro" id="IPR013563">
    <property type="entry name" value="Oligopep_ABC_C"/>
</dbReference>
<keyword evidence="10" id="KW-1185">Reference proteome</keyword>
<dbReference type="Pfam" id="PF00005">
    <property type="entry name" value="ABC_tran"/>
    <property type="match status" value="1"/>
</dbReference>
<name>A0A2W7HXT8_9PROT</name>
<dbReference type="CDD" id="cd03257">
    <property type="entry name" value="ABC_NikE_OppD_transporters"/>
    <property type="match status" value="1"/>
</dbReference>
<dbReference type="GO" id="GO:0005886">
    <property type="term" value="C:plasma membrane"/>
    <property type="evidence" value="ECO:0007669"/>
    <property type="project" value="UniProtKB-SubCell"/>
</dbReference>
<dbReference type="GO" id="GO:0005524">
    <property type="term" value="F:ATP binding"/>
    <property type="evidence" value="ECO:0007669"/>
    <property type="project" value="UniProtKB-KW"/>
</dbReference>
<keyword evidence="7" id="KW-0472">Membrane</keyword>
<gene>
    <name evidence="9" type="ORF">C8P66_12956</name>
</gene>
<feature type="domain" description="ABC transporter" evidence="8">
    <location>
        <begin position="6"/>
        <end position="257"/>
    </location>
</feature>
<dbReference type="PROSITE" id="PS50893">
    <property type="entry name" value="ABC_TRANSPORTER_2"/>
    <property type="match status" value="1"/>
</dbReference>
<keyword evidence="6 9" id="KW-0067">ATP-binding</keyword>
<proteinExistence type="inferred from homology"/>
<evidence type="ECO:0000256" key="5">
    <source>
        <dbReference type="ARBA" id="ARBA00022741"/>
    </source>
</evidence>
<dbReference type="NCBIfam" id="TIGR01727">
    <property type="entry name" value="oligo_HPY"/>
    <property type="match status" value="1"/>
</dbReference>
<dbReference type="InterPro" id="IPR027417">
    <property type="entry name" value="P-loop_NTPase"/>
</dbReference>
<evidence type="ECO:0000256" key="4">
    <source>
        <dbReference type="ARBA" id="ARBA00022475"/>
    </source>
</evidence>
<evidence type="ECO:0000256" key="7">
    <source>
        <dbReference type="ARBA" id="ARBA00023136"/>
    </source>
</evidence>
<dbReference type="SUPFAM" id="SSF52540">
    <property type="entry name" value="P-loop containing nucleoside triphosphate hydrolases"/>
    <property type="match status" value="1"/>
</dbReference>
<dbReference type="GO" id="GO:0015833">
    <property type="term" value="P:peptide transport"/>
    <property type="evidence" value="ECO:0007669"/>
    <property type="project" value="InterPro"/>
</dbReference>
<sequence>MNPPLLSVRGLRTVFPTRRGPVVAADDVDLEIAEGEALGIVGESGSGKSVTFLSVLGLLRPPGRIEAGEILFAGRDLRRLPHAELRALRGRQMALAMQDALSALNPAFTIGTQVTETLLTHRIAPDMRAARAQAAALLTRVGIPAAAERLDDYPHQFSGGMRQRAMIAISLAARPRLLVADEPTTALDVTLRAQVLDLLDTLRREDGLALALITHDLAVVAERCPRVMVMYAGQVVESGPTEAVIARPRHPYTRGLLESLPRLEDPDRPLHPIPGQVPDLARLDPGCRFRNRCGMAIAECAAPVTLQPAGEGRLSRCIRAPEMAP</sequence>
<evidence type="ECO:0000256" key="1">
    <source>
        <dbReference type="ARBA" id="ARBA00004417"/>
    </source>
</evidence>
<evidence type="ECO:0000256" key="2">
    <source>
        <dbReference type="ARBA" id="ARBA00005417"/>
    </source>
</evidence>
<dbReference type="RefSeq" id="WP_245903696.1">
    <property type="nucleotide sequence ID" value="NZ_QKYU01000029.1"/>
</dbReference>
<evidence type="ECO:0000256" key="3">
    <source>
        <dbReference type="ARBA" id="ARBA00022448"/>
    </source>
</evidence>
<dbReference type="PROSITE" id="PS00211">
    <property type="entry name" value="ABC_TRANSPORTER_1"/>
    <property type="match status" value="1"/>
</dbReference>
<evidence type="ECO:0000313" key="10">
    <source>
        <dbReference type="Proteomes" id="UP000249688"/>
    </source>
</evidence>
<protein>
    <submittedName>
        <fullName evidence="9">Peptide/nickel transport system ATP-binding protein</fullName>
    </submittedName>
</protein>
<keyword evidence="5" id="KW-0547">Nucleotide-binding</keyword>
<comment type="similarity">
    <text evidence="2">Belongs to the ABC transporter superfamily.</text>
</comment>
<dbReference type="AlphaFoldDB" id="A0A2W7HXT8"/>
<dbReference type="InterPro" id="IPR003439">
    <property type="entry name" value="ABC_transporter-like_ATP-bd"/>
</dbReference>
<dbReference type="Pfam" id="PF08352">
    <property type="entry name" value="oligo_HPY"/>
    <property type="match status" value="1"/>
</dbReference>
<dbReference type="EMBL" id="QKYU01000029">
    <property type="protein sequence ID" value="PZW39386.1"/>
    <property type="molecule type" value="Genomic_DNA"/>
</dbReference>
<accession>A0A2W7HXT8</accession>
<dbReference type="FunFam" id="3.40.50.300:FF:000016">
    <property type="entry name" value="Oligopeptide ABC transporter ATP-binding component"/>
    <property type="match status" value="1"/>
</dbReference>
<dbReference type="InterPro" id="IPR017871">
    <property type="entry name" value="ABC_transporter-like_CS"/>
</dbReference>
<dbReference type="GO" id="GO:0016887">
    <property type="term" value="F:ATP hydrolysis activity"/>
    <property type="evidence" value="ECO:0007669"/>
    <property type="project" value="InterPro"/>
</dbReference>
<dbReference type="InterPro" id="IPR050388">
    <property type="entry name" value="ABC_Ni/Peptide_Import"/>
</dbReference>
<evidence type="ECO:0000259" key="8">
    <source>
        <dbReference type="PROSITE" id="PS50893"/>
    </source>
</evidence>
<dbReference type="Proteomes" id="UP000249688">
    <property type="component" value="Unassembled WGS sequence"/>
</dbReference>